<dbReference type="STRING" id="1179773.BN6_21600"/>
<dbReference type="EMBL" id="HE804045">
    <property type="protein sequence ID" value="CCH29482.1"/>
    <property type="molecule type" value="Genomic_DNA"/>
</dbReference>
<reference evidence="1 2" key="1">
    <citation type="journal article" date="2012" name="BMC Genomics">
        <title>Complete genome sequence of Saccharothrix espanaensis DSM 44229T and comparison to the other completely sequenced Pseudonocardiaceae.</title>
        <authorList>
            <person name="Strobel T."/>
            <person name="Al-Dilaimi A."/>
            <person name="Blom J."/>
            <person name="Gessner A."/>
            <person name="Kalinowski J."/>
            <person name="Luzhetska M."/>
            <person name="Puhler A."/>
            <person name="Szczepanowski R."/>
            <person name="Bechthold A."/>
            <person name="Ruckert C."/>
        </authorList>
    </citation>
    <scope>NUCLEOTIDE SEQUENCE [LARGE SCALE GENOMIC DNA]</scope>
    <source>
        <strain evidence="2">ATCC 51144 / DSM 44229 / JCM 9112 / NBRC 15066 / NRRL 15764</strain>
    </source>
</reference>
<sequence>MPNLLSSRETPVPVTYGAFSLITGAGGDPLAVEHPVASVIGGGVGFFSAADDHTANVRVEFWDGEPPEHPSGSETVTGAVDLAAPAVVLLAIDTGFSVEIPAAFTGRAGVRVSCTGRDEAARLSHEEHELFFSDVEHWLVRIWPLD</sequence>
<dbReference type="RefSeq" id="WP_015099594.1">
    <property type="nucleotide sequence ID" value="NC_019673.1"/>
</dbReference>
<proteinExistence type="predicted"/>
<protein>
    <submittedName>
        <fullName evidence="1">Uncharacterized protein</fullName>
    </submittedName>
</protein>
<evidence type="ECO:0000313" key="1">
    <source>
        <dbReference type="EMBL" id="CCH29482.1"/>
    </source>
</evidence>
<accession>K0JVG8</accession>
<name>K0JVG8_SACES</name>
<dbReference type="BioCyc" id="SESP1179773:BN6_RS10545-MONOMER"/>
<gene>
    <name evidence="1" type="ordered locus">BN6_21600</name>
</gene>
<dbReference type="PATRIC" id="fig|1179773.3.peg.2155"/>
<dbReference type="Proteomes" id="UP000006281">
    <property type="component" value="Chromosome"/>
</dbReference>
<organism evidence="1 2">
    <name type="scientific">Saccharothrix espanaensis (strain ATCC 51144 / DSM 44229 / JCM 9112 / NBRC 15066 / NRRL 15764)</name>
    <dbReference type="NCBI Taxonomy" id="1179773"/>
    <lineage>
        <taxon>Bacteria</taxon>
        <taxon>Bacillati</taxon>
        <taxon>Actinomycetota</taxon>
        <taxon>Actinomycetes</taxon>
        <taxon>Pseudonocardiales</taxon>
        <taxon>Pseudonocardiaceae</taxon>
        <taxon>Saccharothrix</taxon>
    </lineage>
</organism>
<dbReference type="AlphaFoldDB" id="K0JVG8"/>
<keyword evidence="2" id="KW-1185">Reference proteome</keyword>
<dbReference type="KEGG" id="sesp:BN6_21600"/>
<evidence type="ECO:0000313" key="2">
    <source>
        <dbReference type="Proteomes" id="UP000006281"/>
    </source>
</evidence>
<dbReference type="HOGENOM" id="CLU_118130_0_0_11"/>